<evidence type="ECO:0000256" key="1">
    <source>
        <dbReference type="SAM" id="MobiDB-lite"/>
    </source>
</evidence>
<evidence type="ECO:0000313" key="3">
    <source>
        <dbReference type="Proteomes" id="UP000294530"/>
    </source>
</evidence>
<feature type="region of interest" description="Disordered" evidence="1">
    <location>
        <begin position="1"/>
        <end position="24"/>
    </location>
</feature>
<reference evidence="2 3" key="1">
    <citation type="journal article" date="2021" name="Genome Biol.">
        <title>AFLAP: assembly-free linkage analysis pipeline using k-mers from genome sequencing data.</title>
        <authorList>
            <person name="Fletcher K."/>
            <person name="Zhang L."/>
            <person name="Gil J."/>
            <person name="Han R."/>
            <person name="Cavanaugh K."/>
            <person name="Michelmore R."/>
        </authorList>
    </citation>
    <scope>NUCLEOTIDE SEQUENCE [LARGE SCALE GENOMIC DNA]</scope>
    <source>
        <strain evidence="2 3">SF5</strain>
    </source>
</reference>
<organism evidence="2 3">
    <name type="scientific">Bremia lactucae</name>
    <name type="common">Lettuce downy mildew</name>
    <dbReference type="NCBI Taxonomy" id="4779"/>
    <lineage>
        <taxon>Eukaryota</taxon>
        <taxon>Sar</taxon>
        <taxon>Stramenopiles</taxon>
        <taxon>Oomycota</taxon>
        <taxon>Peronosporomycetes</taxon>
        <taxon>Peronosporales</taxon>
        <taxon>Peronosporaceae</taxon>
        <taxon>Bremia</taxon>
    </lineage>
</organism>
<dbReference type="EMBL" id="SHOA02000006">
    <property type="protein sequence ID" value="TDH66740.1"/>
    <property type="molecule type" value="Genomic_DNA"/>
</dbReference>
<dbReference type="RefSeq" id="XP_067816239.1">
    <property type="nucleotide sequence ID" value="XM_067962938.1"/>
</dbReference>
<dbReference type="GeneID" id="94348609"/>
<comment type="caution">
    <text evidence="2">The sequence shown here is derived from an EMBL/GenBank/DDBJ whole genome shotgun (WGS) entry which is preliminary data.</text>
</comment>
<name>A0A976FHB3_BRELC</name>
<proteinExistence type="predicted"/>
<dbReference type="AlphaFoldDB" id="A0A976FHB3"/>
<gene>
    <name evidence="2" type="ORF">CCR75_004852</name>
</gene>
<dbReference type="OrthoDB" id="165579at2759"/>
<evidence type="ECO:0000313" key="2">
    <source>
        <dbReference type="EMBL" id="TDH66740.1"/>
    </source>
</evidence>
<evidence type="ECO:0008006" key="4">
    <source>
        <dbReference type="Google" id="ProtNLM"/>
    </source>
</evidence>
<keyword evidence="3" id="KW-1185">Reference proteome</keyword>
<accession>A0A976FHB3</accession>
<sequence>MTSPAIDRVSNAMPLPRGRRRSYDGTIVNMPAPTKCGRSESLRSTWMSNGSDSMAEDPDYDDNNIEVEATTRQEAQPLLQPLSDWVYWQRDVVALPNCWTRVFAVFCGNTLWLYRYEDASAKSLLVCIRVRTANTGIDRRQLELTDVTTLTSVQLYLADASALDRWHSHVAFAIATFAYEVDNPSSRAMIIAPLVSGRPKRGFWKALITAGAAKTKTHEPHTLVVHDNLRRKSFNQRWTSVTTALKSVLHRDRQSPRLEGGRATI</sequence>
<dbReference type="KEGG" id="blac:94348609"/>
<dbReference type="Proteomes" id="UP000294530">
    <property type="component" value="Unassembled WGS sequence"/>
</dbReference>
<protein>
    <recommendedName>
        <fullName evidence="4">PH domain-containing protein</fullName>
    </recommendedName>
</protein>